<dbReference type="RefSeq" id="WP_106535437.1">
    <property type="nucleotide sequence ID" value="NZ_ML142897.1"/>
</dbReference>
<proteinExistence type="predicted"/>
<dbReference type="InterPro" id="IPR010035">
    <property type="entry name" value="Thi_S"/>
</dbReference>
<accession>A0A2P8EFY5</accession>
<dbReference type="PANTHER" id="PTHR34472">
    <property type="entry name" value="SULFUR CARRIER PROTEIN THIS"/>
    <property type="match status" value="1"/>
</dbReference>
<dbReference type="Gene3D" id="3.10.20.30">
    <property type="match status" value="1"/>
</dbReference>
<dbReference type="InterPro" id="IPR012675">
    <property type="entry name" value="Beta-grasp_dom_sf"/>
</dbReference>
<dbReference type="Pfam" id="PF02597">
    <property type="entry name" value="ThiS"/>
    <property type="match status" value="1"/>
</dbReference>
<organism evidence="1 2">
    <name type="scientific">Haloactinopolyspora alba</name>
    <dbReference type="NCBI Taxonomy" id="648780"/>
    <lineage>
        <taxon>Bacteria</taxon>
        <taxon>Bacillati</taxon>
        <taxon>Actinomycetota</taxon>
        <taxon>Actinomycetes</taxon>
        <taxon>Jiangellales</taxon>
        <taxon>Jiangellaceae</taxon>
        <taxon>Haloactinopolyspora</taxon>
    </lineage>
</organism>
<dbReference type="InterPro" id="IPR003749">
    <property type="entry name" value="ThiS/MoaD-like"/>
</dbReference>
<name>A0A2P8EFY5_9ACTN</name>
<dbReference type="InterPro" id="IPR016155">
    <property type="entry name" value="Mopterin_synth/thiamin_S_b"/>
</dbReference>
<dbReference type="EMBL" id="PYGE01000001">
    <property type="protein sequence ID" value="PSL08377.1"/>
    <property type="molecule type" value="Genomic_DNA"/>
</dbReference>
<keyword evidence="2" id="KW-1185">Reference proteome</keyword>
<dbReference type="NCBIfam" id="TIGR01683">
    <property type="entry name" value="thiS"/>
    <property type="match status" value="1"/>
</dbReference>
<dbReference type="AlphaFoldDB" id="A0A2P8EFY5"/>
<reference evidence="1 2" key="1">
    <citation type="submission" date="2018-03" db="EMBL/GenBank/DDBJ databases">
        <title>Genomic Encyclopedia of Archaeal and Bacterial Type Strains, Phase II (KMG-II): from individual species to whole genera.</title>
        <authorList>
            <person name="Goeker M."/>
        </authorList>
    </citation>
    <scope>NUCLEOTIDE SEQUENCE [LARGE SCALE GENOMIC DNA]</scope>
    <source>
        <strain evidence="1 2">DSM 45211</strain>
    </source>
</reference>
<protein>
    <submittedName>
        <fullName evidence="1">Sulfur carrier protein</fullName>
    </submittedName>
</protein>
<evidence type="ECO:0000313" key="1">
    <source>
        <dbReference type="EMBL" id="PSL08377.1"/>
    </source>
</evidence>
<dbReference type="Proteomes" id="UP000243528">
    <property type="component" value="Unassembled WGS sequence"/>
</dbReference>
<gene>
    <name evidence="1" type="ORF">CLV30_101349</name>
</gene>
<dbReference type="CDD" id="cd00565">
    <property type="entry name" value="Ubl_ThiS"/>
    <property type="match status" value="1"/>
</dbReference>
<dbReference type="SUPFAM" id="SSF54285">
    <property type="entry name" value="MoaD/ThiS"/>
    <property type="match status" value="1"/>
</dbReference>
<sequence>MATQLTVNGTDVEFDEPATLDDVVARTLTKPDGTFSDRGIAVAVNHTVIPRADWPDTTIGHGDSVEIITAVQGG</sequence>
<dbReference type="OrthoDB" id="163636at2"/>
<dbReference type="PANTHER" id="PTHR34472:SF1">
    <property type="entry name" value="SULFUR CARRIER PROTEIN THIS"/>
    <property type="match status" value="1"/>
</dbReference>
<evidence type="ECO:0000313" key="2">
    <source>
        <dbReference type="Proteomes" id="UP000243528"/>
    </source>
</evidence>
<comment type="caution">
    <text evidence="1">The sequence shown here is derived from an EMBL/GenBank/DDBJ whole genome shotgun (WGS) entry which is preliminary data.</text>
</comment>